<evidence type="ECO:0000313" key="3">
    <source>
        <dbReference type="Proteomes" id="UP000785679"/>
    </source>
</evidence>
<dbReference type="SUPFAM" id="SSF53335">
    <property type="entry name" value="S-adenosyl-L-methionine-dependent methyltransferases"/>
    <property type="match status" value="1"/>
</dbReference>
<organism evidence="2 3">
    <name type="scientific">Halteria grandinella</name>
    <dbReference type="NCBI Taxonomy" id="5974"/>
    <lineage>
        <taxon>Eukaryota</taxon>
        <taxon>Sar</taxon>
        <taxon>Alveolata</taxon>
        <taxon>Ciliophora</taxon>
        <taxon>Intramacronucleata</taxon>
        <taxon>Spirotrichea</taxon>
        <taxon>Stichotrichia</taxon>
        <taxon>Sporadotrichida</taxon>
        <taxon>Halteriidae</taxon>
        <taxon>Halteria</taxon>
    </lineage>
</organism>
<comment type="caution">
    <text evidence="2">The sequence shown here is derived from an EMBL/GenBank/DDBJ whole genome shotgun (WGS) entry which is preliminary data.</text>
</comment>
<dbReference type="AlphaFoldDB" id="A0A8J8T2V6"/>
<sequence>MWILLAVCWAPASILTFLVFKYTQAGEKVIDASEGLFYYLTYQSKWARKVIWKFIYNTFSWYLTNDSKLASLNCGYALLTENGETLQLSSKTDKHHRFQYQMYHYAALGIKFQDSLEGKRVLDLGCGRGGGCKWLYWPSASSLKSALELTSVHIRQVSQRINLKESIILNTSQVMSKTLLVSRAHQTKVLIAKMAEHLTQS</sequence>
<dbReference type="Proteomes" id="UP000785679">
    <property type="component" value="Unassembled WGS sequence"/>
</dbReference>
<evidence type="ECO:0000256" key="1">
    <source>
        <dbReference type="SAM" id="SignalP"/>
    </source>
</evidence>
<proteinExistence type="predicted"/>
<feature type="signal peptide" evidence="1">
    <location>
        <begin position="1"/>
        <end position="25"/>
    </location>
</feature>
<reference evidence="2" key="1">
    <citation type="submission" date="2019-06" db="EMBL/GenBank/DDBJ databases">
        <authorList>
            <person name="Zheng W."/>
        </authorList>
    </citation>
    <scope>NUCLEOTIDE SEQUENCE</scope>
    <source>
        <strain evidence="2">QDHG01</strain>
    </source>
</reference>
<dbReference type="InterPro" id="IPR029063">
    <property type="entry name" value="SAM-dependent_MTases_sf"/>
</dbReference>
<dbReference type="OrthoDB" id="506498at2759"/>
<keyword evidence="3" id="KW-1185">Reference proteome</keyword>
<feature type="chain" id="PRO_5035244532" evidence="1">
    <location>
        <begin position="26"/>
        <end position="201"/>
    </location>
</feature>
<accession>A0A8J8T2V6</accession>
<name>A0A8J8T2V6_HALGN</name>
<dbReference type="EMBL" id="RRYP01008372">
    <property type="protein sequence ID" value="TNV79820.1"/>
    <property type="molecule type" value="Genomic_DNA"/>
</dbReference>
<gene>
    <name evidence="2" type="ORF">FGO68_gene2571</name>
</gene>
<protein>
    <submittedName>
        <fullName evidence="2">Uncharacterized protein</fullName>
    </submittedName>
</protein>
<evidence type="ECO:0000313" key="2">
    <source>
        <dbReference type="EMBL" id="TNV79820.1"/>
    </source>
</evidence>
<keyword evidence="1" id="KW-0732">Signal</keyword>